<organism evidence="2 3">
    <name type="scientific">Profundibacterium mesophilum KAUST100406-0324</name>
    <dbReference type="NCBI Taxonomy" id="1037889"/>
    <lineage>
        <taxon>Bacteria</taxon>
        <taxon>Pseudomonadati</taxon>
        <taxon>Pseudomonadota</taxon>
        <taxon>Alphaproteobacteria</taxon>
        <taxon>Rhodobacterales</taxon>
        <taxon>Roseobacteraceae</taxon>
        <taxon>Profundibacterium</taxon>
    </lineage>
</organism>
<dbReference type="RefSeq" id="WP_159966338.1">
    <property type="nucleotide sequence ID" value="NZ_APKE01000035.1"/>
</dbReference>
<comment type="caution">
    <text evidence="2">The sequence shown here is derived from an EMBL/GenBank/DDBJ whole genome shotgun (WGS) entry which is preliminary data.</text>
</comment>
<keyword evidence="1" id="KW-0472">Membrane</keyword>
<keyword evidence="1" id="KW-0812">Transmembrane</keyword>
<evidence type="ECO:0000313" key="3">
    <source>
        <dbReference type="Proteomes" id="UP000698242"/>
    </source>
</evidence>
<protein>
    <recommendedName>
        <fullName evidence="4">Component of SufBCD complex</fullName>
    </recommendedName>
</protein>
<sequence>MDWYETVFELIDMRSFSNLWFWIALAAVWSQASHRVIGVPFDMVGRAARLGGRAERDLETIVAIHVTRLLYIVHVSGLWLVAIGSMALTGLGLLAFVYGIESAQAVFLIAFPLTLVALLGLRTARRISSEEPSGDELRRRLSRHRQTVQGIGIVSIFVTAMWGMYRNLDVGPLGG</sequence>
<evidence type="ECO:0008006" key="4">
    <source>
        <dbReference type="Google" id="ProtNLM"/>
    </source>
</evidence>
<dbReference type="Proteomes" id="UP000698242">
    <property type="component" value="Unassembled WGS sequence"/>
</dbReference>
<proteinExistence type="predicted"/>
<evidence type="ECO:0000256" key="1">
    <source>
        <dbReference type="SAM" id="Phobius"/>
    </source>
</evidence>
<name>A0A921TBS2_9RHOB</name>
<feature type="transmembrane region" description="Helical" evidence="1">
    <location>
        <begin position="78"/>
        <end position="98"/>
    </location>
</feature>
<feature type="transmembrane region" description="Helical" evidence="1">
    <location>
        <begin position="20"/>
        <end position="41"/>
    </location>
</feature>
<dbReference type="EMBL" id="APKE01000035">
    <property type="protein sequence ID" value="KAF0674743.1"/>
    <property type="molecule type" value="Genomic_DNA"/>
</dbReference>
<dbReference type="AlphaFoldDB" id="A0A921TBS2"/>
<keyword evidence="3" id="KW-1185">Reference proteome</keyword>
<feature type="transmembrane region" description="Helical" evidence="1">
    <location>
        <begin position="147"/>
        <end position="165"/>
    </location>
</feature>
<evidence type="ECO:0000313" key="2">
    <source>
        <dbReference type="EMBL" id="KAF0674743.1"/>
    </source>
</evidence>
<gene>
    <name evidence="2" type="ORF">PMES_02819</name>
</gene>
<reference evidence="2" key="1">
    <citation type="submission" date="2013-03" db="EMBL/GenBank/DDBJ databases">
        <title>Genome Sequence of the Profundibacterium mesophilum strain KAUST100406-0324T from Red Sea, a novel genus in the family Rhodobacteraceae.</title>
        <authorList>
            <person name="Essack M."/>
            <person name="Alam I."/>
            <person name="Lafi F."/>
            <person name="Alawi W."/>
            <person name="Kamanu F."/>
            <person name="Al-Suwailem A."/>
            <person name="Lee O.O."/>
            <person name="Xu Y."/>
            <person name="Bajic V."/>
            <person name="Qian P.-Y."/>
            <person name="Archer J."/>
        </authorList>
    </citation>
    <scope>NUCLEOTIDE SEQUENCE</scope>
    <source>
        <strain evidence="2">KAUST100406-0324</strain>
    </source>
</reference>
<accession>A0A921TBS2</accession>
<dbReference type="OrthoDB" id="7847071at2"/>
<keyword evidence="1" id="KW-1133">Transmembrane helix</keyword>
<feature type="transmembrane region" description="Helical" evidence="1">
    <location>
        <begin position="104"/>
        <end position="121"/>
    </location>
</feature>